<dbReference type="InterPro" id="IPR006342">
    <property type="entry name" value="FkbM_mtfrase"/>
</dbReference>
<dbReference type="AlphaFoldDB" id="A0A382TX75"/>
<reference evidence="2" key="1">
    <citation type="submission" date="2018-05" db="EMBL/GenBank/DDBJ databases">
        <authorList>
            <person name="Lanie J.A."/>
            <person name="Ng W.-L."/>
            <person name="Kazmierczak K.M."/>
            <person name="Andrzejewski T.M."/>
            <person name="Davidsen T.M."/>
            <person name="Wayne K.J."/>
            <person name="Tettelin H."/>
            <person name="Glass J.I."/>
            <person name="Rusch D."/>
            <person name="Podicherti R."/>
            <person name="Tsui H.-C.T."/>
            <person name="Winkler M.E."/>
        </authorList>
    </citation>
    <scope>NUCLEOTIDE SEQUENCE</scope>
</reference>
<name>A0A382TX75_9ZZZZ</name>
<dbReference type="PANTHER" id="PTHR34203:SF15">
    <property type="entry name" value="SLL1173 PROTEIN"/>
    <property type="match status" value="1"/>
</dbReference>
<proteinExistence type="predicted"/>
<feature type="non-terminal residue" evidence="2">
    <location>
        <position position="1"/>
    </location>
</feature>
<dbReference type="PANTHER" id="PTHR34203">
    <property type="entry name" value="METHYLTRANSFERASE, FKBM FAMILY PROTEIN"/>
    <property type="match status" value="1"/>
</dbReference>
<dbReference type="Gene3D" id="3.40.50.150">
    <property type="entry name" value="Vaccinia Virus protein VP39"/>
    <property type="match status" value="1"/>
</dbReference>
<accession>A0A382TX75</accession>
<dbReference type="NCBIfam" id="TIGR01444">
    <property type="entry name" value="fkbM_fam"/>
    <property type="match status" value="1"/>
</dbReference>
<protein>
    <recommendedName>
        <fullName evidence="1">Methyltransferase FkbM domain-containing protein</fullName>
    </recommendedName>
</protein>
<sequence>VISFLVKLPIFNRLIPSISIRIIKIIKKNRGFFKIGDNKMFLDFLDPIDRELILHQKYEDEEISILNGLIKKHSVNYFFDVGSNCGYYSIKLGKIFEKLKILAFEPNDEAHFKFNKTLSINPNLSERITLHNFGLSDINSILKMRSKVKYGYTQTGGSTVHDNKNFNDVKIYEANFKIADEVIDINNSVLAIKIDVEGHEYNVLKGLRKIINNNKCILQLEILNDKFDKVNKFLIENKFYKINEVKNRSNYFYKNF</sequence>
<feature type="domain" description="Methyltransferase FkbM" evidence="1">
    <location>
        <begin position="95"/>
        <end position="235"/>
    </location>
</feature>
<dbReference type="InterPro" id="IPR052514">
    <property type="entry name" value="SAM-dependent_MTase"/>
</dbReference>
<gene>
    <name evidence="2" type="ORF">METZ01_LOCUS378975</name>
</gene>
<evidence type="ECO:0000313" key="2">
    <source>
        <dbReference type="EMBL" id="SVD26121.1"/>
    </source>
</evidence>
<dbReference type="SUPFAM" id="SSF53335">
    <property type="entry name" value="S-adenosyl-L-methionine-dependent methyltransferases"/>
    <property type="match status" value="1"/>
</dbReference>
<evidence type="ECO:0000259" key="1">
    <source>
        <dbReference type="Pfam" id="PF05050"/>
    </source>
</evidence>
<dbReference type="EMBL" id="UINC01139523">
    <property type="protein sequence ID" value="SVD26121.1"/>
    <property type="molecule type" value="Genomic_DNA"/>
</dbReference>
<dbReference type="InterPro" id="IPR029063">
    <property type="entry name" value="SAM-dependent_MTases_sf"/>
</dbReference>
<dbReference type="Pfam" id="PF05050">
    <property type="entry name" value="Methyltransf_21"/>
    <property type="match status" value="1"/>
</dbReference>
<organism evidence="2">
    <name type="scientific">marine metagenome</name>
    <dbReference type="NCBI Taxonomy" id="408172"/>
    <lineage>
        <taxon>unclassified sequences</taxon>
        <taxon>metagenomes</taxon>
        <taxon>ecological metagenomes</taxon>
    </lineage>
</organism>